<reference evidence="1 2" key="1">
    <citation type="submission" date="2023-01" db="EMBL/GenBank/DDBJ databases">
        <title>Analysis of 21 Apiospora genomes using comparative genomics revels a genus with tremendous synthesis potential of carbohydrate active enzymes and secondary metabolites.</title>
        <authorList>
            <person name="Sorensen T."/>
        </authorList>
    </citation>
    <scope>NUCLEOTIDE SEQUENCE [LARGE SCALE GENOMIC DNA]</scope>
    <source>
        <strain evidence="1 2">CBS 33761</strain>
    </source>
</reference>
<evidence type="ECO:0000313" key="1">
    <source>
        <dbReference type="EMBL" id="KAK8034288.1"/>
    </source>
</evidence>
<gene>
    <name evidence="1" type="ORF">PG993_009283</name>
</gene>
<accession>A0ABR1SIY5</accession>
<dbReference type="Proteomes" id="UP001444661">
    <property type="component" value="Unassembled WGS sequence"/>
</dbReference>
<dbReference type="EMBL" id="JAQQWK010000009">
    <property type="protein sequence ID" value="KAK8034288.1"/>
    <property type="molecule type" value="Genomic_DNA"/>
</dbReference>
<organism evidence="1 2">
    <name type="scientific">Apiospora rasikravindrae</name>
    <dbReference type="NCBI Taxonomy" id="990691"/>
    <lineage>
        <taxon>Eukaryota</taxon>
        <taxon>Fungi</taxon>
        <taxon>Dikarya</taxon>
        <taxon>Ascomycota</taxon>
        <taxon>Pezizomycotina</taxon>
        <taxon>Sordariomycetes</taxon>
        <taxon>Xylariomycetidae</taxon>
        <taxon>Amphisphaeriales</taxon>
        <taxon>Apiosporaceae</taxon>
        <taxon>Apiospora</taxon>
    </lineage>
</organism>
<protein>
    <submittedName>
        <fullName evidence="1">Uncharacterized protein</fullName>
    </submittedName>
</protein>
<keyword evidence="2" id="KW-1185">Reference proteome</keyword>
<proteinExistence type="predicted"/>
<name>A0ABR1SIY5_9PEZI</name>
<evidence type="ECO:0000313" key="2">
    <source>
        <dbReference type="Proteomes" id="UP001444661"/>
    </source>
</evidence>
<sequence>MLAGQDEQSNWSTWQNSSYAMIQSRKNLLCHNCERNHPPELCRGPLDEWGLLNCCGFCGQKHLIDDCHQLKNLSFLSQGLWKQYIIYESRKGLAPFATREAYDMSNFHGGRHLNVLNPMIAKWWELQVAVCDETAGRVPYWRRFDWNSNTLKPTADLFDRLPQDPTIPPHLQNTGPPSHLAAESIDPLAHRYTTPGYLNLVDCREEELRYDPHWLLFESGPRDPLDTGESIVKAQVRLNLLTGQRMDSFYTRLD</sequence>
<comment type="caution">
    <text evidence="1">The sequence shown here is derived from an EMBL/GenBank/DDBJ whole genome shotgun (WGS) entry which is preliminary data.</text>
</comment>